<dbReference type="Proteomes" id="UP000510821">
    <property type="component" value="Chromosome"/>
</dbReference>
<accession>A0A7D5XE36</accession>
<dbReference type="Pfam" id="PF09952">
    <property type="entry name" value="AbiEi_2"/>
    <property type="match status" value="1"/>
</dbReference>
<sequence>MTEVRSLFAGKSIKIIRVLLVDYPAELTLREICEKAGVSLRWASVVAKALIRENLALRESQKSALRIMAPFDLLKRWATVNNFVANTKFVDYYSKEEDITKFFGQFKGKKGPEYAFTVLAGGLLTSPFVRPTNVHLYVKSEEDAKKWTRLLDLVPVEKNGNVKFAIAESPGVFYGAKEIDGVRVVSDVQLYVDLLNYPARGEEAAQAVLKVIEKRWKQAKVD</sequence>
<proteinExistence type="predicted"/>
<evidence type="ECO:0000313" key="1">
    <source>
        <dbReference type="EMBL" id="QLJ52193.1"/>
    </source>
</evidence>
<protein>
    <submittedName>
        <fullName evidence="1">Uncharacterized protein</fullName>
    </submittedName>
</protein>
<dbReference type="InterPro" id="IPR019238">
    <property type="entry name" value="AbiEi_2"/>
</dbReference>
<dbReference type="EMBL" id="CP058998">
    <property type="protein sequence ID" value="QLJ52193.1"/>
    <property type="molecule type" value="Genomic_DNA"/>
</dbReference>
<dbReference type="KEGG" id="flt:Sv326_0018"/>
<name>A0A7D5XE36_FERL1</name>
<organism evidence="1 2">
    <name type="scientific">Fermentimicrarchaeum limneticum</name>
    <dbReference type="NCBI Taxonomy" id="2795018"/>
    <lineage>
        <taxon>Archaea</taxon>
        <taxon>Candidatus Micrarchaeota</taxon>
        <taxon>Candidatus Fermentimicrarchaeales</taxon>
        <taxon>Candidatus Fermentimicrarchaeaceae</taxon>
        <taxon>Candidatus Fermentimicrarchaeum</taxon>
    </lineage>
</organism>
<gene>
    <name evidence="1" type="ORF">Sv326_0018</name>
</gene>
<evidence type="ECO:0000313" key="2">
    <source>
        <dbReference type="Proteomes" id="UP000510821"/>
    </source>
</evidence>
<reference evidence="2" key="1">
    <citation type="submission" date="2020-07" db="EMBL/GenBank/DDBJ databases">
        <title>Metabolic diversity and evolutionary history of the archaeal phylum ###Micrarchaeota### uncovered from a freshwater lake metagenome.</title>
        <authorList>
            <person name="Kadnikov V.V."/>
            <person name="Savvichev A.S."/>
            <person name="Mardanov A.V."/>
            <person name="Beletsky A.V."/>
            <person name="Chupakov A.V."/>
            <person name="Kokryatskaya N.M."/>
            <person name="Pimenov N.V."/>
            <person name="Ravin N.V."/>
        </authorList>
    </citation>
    <scope>NUCLEOTIDE SEQUENCE [LARGE SCALE GENOMIC DNA]</scope>
</reference>
<dbReference type="AlphaFoldDB" id="A0A7D5XE36"/>